<evidence type="ECO:0000313" key="9">
    <source>
        <dbReference type="Proteomes" id="UP000283855"/>
    </source>
</evidence>
<protein>
    <submittedName>
        <fullName evidence="8">RagB/SusD family nutrient uptake outer membrane protein</fullName>
    </submittedName>
</protein>
<sequence>MKRIKQYIMFGAAALMTASCSDFLDTTPYDALSPSTTWKTEQDAEKFAIGCYSGWEDGGRLLYMDCTSDFGYNNFSWEGYKDLANGNMTQANSGASFYGYTTIRRCNTFLNNVQSIEFADEAVKKDLIAQVRVLRAYKYFIMNWAYGGVPIIDNYDTAEDAQVPRNTEQEVRDFIAKELDECTPDLNKMPAERGRIAKGAALALRMREALYYDDWAMAKQKAEEIIAMGEYDLEDDYLKLFQVAGQDSKETILAVQYIPNTYTLYTIGQMYNNGDGGWSSIVPTYNLVDTYEMKNGMTIDEQGSGYDATHPFKDRDPRLAMSVIYPGADYVKAGGAAAVFNTLDKTINGESNANYMTSADNASKTGLTWNKYLSPITQYADIWKSNACPIVFRYAEVLLTWAEAENELNGPSDEVYKKINKVRERAGMPDVDQAKYATKEALRELIHRERAVEFAGEGLRRADILRWKTADGKMLAEKVLNGRLERRIGTVDASVSDPGLRATITLNPDPTEVLIENRSFQPFHRYFPFSQGDIDKNPKLEQNEGYK</sequence>
<dbReference type="GO" id="GO:0009279">
    <property type="term" value="C:cell outer membrane"/>
    <property type="evidence" value="ECO:0007669"/>
    <property type="project" value="UniProtKB-SubCell"/>
</dbReference>
<dbReference type="RefSeq" id="WP_008141401.1">
    <property type="nucleotide sequence ID" value="NZ_CABJGD010000013.1"/>
</dbReference>
<dbReference type="EMBL" id="QSFT01000013">
    <property type="protein sequence ID" value="RHA75915.1"/>
    <property type="molecule type" value="Genomic_DNA"/>
</dbReference>
<dbReference type="Pfam" id="PF07980">
    <property type="entry name" value="SusD_RagB"/>
    <property type="match status" value="1"/>
</dbReference>
<evidence type="ECO:0000256" key="4">
    <source>
        <dbReference type="ARBA" id="ARBA00023136"/>
    </source>
</evidence>
<proteinExistence type="inferred from homology"/>
<evidence type="ECO:0000313" key="8">
    <source>
        <dbReference type="EMBL" id="RHA75915.1"/>
    </source>
</evidence>
<dbReference type="InterPro" id="IPR012944">
    <property type="entry name" value="SusD_RagB_dom"/>
</dbReference>
<evidence type="ECO:0000256" key="2">
    <source>
        <dbReference type="ARBA" id="ARBA00006275"/>
    </source>
</evidence>
<comment type="similarity">
    <text evidence="2">Belongs to the SusD family.</text>
</comment>
<feature type="domain" description="RagB/SusD" evidence="6">
    <location>
        <begin position="268"/>
        <end position="546"/>
    </location>
</feature>
<dbReference type="Gene3D" id="1.25.40.390">
    <property type="match status" value="1"/>
</dbReference>
<evidence type="ECO:0000256" key="1">
    <source>
        <dbReference type="ARBA" id="ARBA00004442"/>
    </source>
</evidence>
<evidence type="ECO:0000256" key="3">
    <source>
        <dbReference type="ARBA" id="ARBA00022729"/>
    </source>
</evidence>
<dbReference type="AlphaFoldDB" id="A0A413T0D0"/>
<dbReference type="InterPro" id="IPR033985">
    <property type="entry name" value="SusD-like_N"/>
</dbReference>
<evidence type="ECO:0000259" key="6">
    <source>
        <dbReference type="Pfam" id="PF07980"/>
    </source>
</evidence>
<dbReference type="InterPro" id="IPR011990">
    <property type="entry name" value="TPR-like_helical_dom_sf"/>
</dbReference>
<keyword evidence="3" id="KW-0732">Signal</keyword>
<accession>A0A413T0D0</accession>
<keyword evidence="4" id="KW-0472">Membrane</keyword>
<gene>
    <name evidence="8" type="ORF">DW921_07700</name>
</gene>
<reference evidence="8 9" key="1">
    <citation type="submission" date="2018-08" db="EMBL/GenBank/DDBJ databases">
        <title>A genome reference for cultivated species of the human gut microbiota.</title>
        <authorList>
            <person name="Zou Y."/>
            <person name="Xue W."/>
            <person name="Luo G."/>
        </authorList>
    </citation>
    <scope>NUCLEOTIDE SEQUENCE [LARGE SCALE GENOMIC DNA]</scope>
    <source>
        <strain evidence="8 9">AM42-38</strain>
    </source>
</reference>
<feature type="domain" description="SusD-like N-terminal" evidence="7">
    <location>
        <begin position="22"/>
        <end position="203"/>
    </location>
</feature>
<dbReference type="PROSITE" id="PS51257">
    <property type="entry name" value="PROKAR_LIPOPROTEIN"/>
    <property type="match status" value="1"/>
</dbReference>
<evidence type="ECO:0000259" key="7">
    <source>
        <dbReference type="Pfam" id="PF14322"/>
    </source>
</evidence>
<comment type="caution">
    <text evidence="8">The sequence shown here is derived from an EMBL/GenBank/DDBJ whole genome shotgun (WGS) entry which is preliminary data.</text>
</comment>
<dbReference type="GeneID" id="78405182"/>
<organism evidence="8 9">
    <name type="scientific">Phocaeicola coprophilus</name>
    <dbReference type="NCBI Taxonomy" id="387090"/>
    <lineage>
        <taxon>Bacteria</taxon>
        <taxon>Pseudomonadati</taxon>
        <taxon>Bacteroidota</taxon>
        <taxon>Bacteroidia</taxon>
        <taxon>Bacteroidales</taxon>
        <taxon>Bacteroidaceae</taxon>
        <taxon>Phocaeicola</taxon>
    </lineage>
</organism>
<dbReference type="SUPFAM" id="SSF48452">
    <property type="entry name" value="TPR-like"/>
    <property type="match status" value="1"/>
</dbReference>
<evidence type="ECO:0000256" key="5">
    <source>
        <dbReference type="ARBA" id="ARBA00023237"/>
    </source>
</evidence>
<comment type="subcellular location">
    <subcellularLocation>
        <location evidence="1">Cell outer membrane</location>
    </subcellularLocation>
</comment>
<dbReference type="Pfam" id="PF14322">
    <property type="entry name" value="SusD-like_3"/>
    <property type="match status" value="1"/>
</dbReference>
<dbReference type="Proteomes" id="UP000283855">
    <property type="component" value="Unassembled WGS sequence"/>
</dbReference>
<name>A0A413T0D0_9BACT</name>
<keyword evidence="5" id="KW-0998">Cell outer membrane</keyword>